<dbReference type="EMBL" id="JAEQBW010000014">
    <property type="protein sequence ID" value="MBK6267132.1"/>
    <property type="molecule type" value="Genomic_DNA"/>
</dbReference>
<dbReference type="AlphaFoldDB" id="A0A935CC11"/>
<keyword evidence="1" id="KW-1133">Transmembrane helix</keyword>
<keyword evidence="1" id="KW-0812">Transmembrane</keyword>
<accession>A0A935CC11</accession>
<keyword evidence="1" id="KW-0472">Membrane</keyword>
<sequence>MRNTKILRIVYWVLWTIVVLVFYYSLRYAGEQAMEYTLAALFFWALTFGLNKYIKKIEEEKKE</sequence>
<name>A0A935CC11_9BACT</name>
<proteinExistence type="predicted"/>
<feature type="transmembrane region" description="Helical" evidence="1">
    <location>
        <begin position="9"/>
        <end position="30"/>
    </location>
</feature>
<reference evidence="2" key="1">
    <citation type="submission" date="2021-01" db="EMBL/GenBank/DDBJ databases">
        <title>Marivirga aurantiaca sp. nov., isolated from intertidal surface sediments.</title>
        <authorList>
            <person name="Zhang M."/>
        </authorList>
    </citation>
    <scope>NUCLEOTIDE SEQUENCE</scope>
    <source>
        <strain evidence="2">S37H4</strain>
    </source>
</reference>
<evidence type="ECO:0000313" key="2">
    <source>
        <dbReference type="EMBL" id="MBK6267132.1"/>
    </source>
</evidence>
<gene>
    <name evidence="2" type="ORF">JKA74_18960</name>
</gene>
<evidence type="ECO:0000256" key="1">
    <source>
        <dbReference type="SAM" id="Phobius"/>
    </source>
</evidence>
<dbReference type="RefSeq" id="WP_201432822.1">
    <property type="nucleotide sequence ID" value="NZ_JAEQBW010000014.1"/>
</dbReference>
<protein>
    <submittedName>
        <fullName evidence="2">Uncharacterized protein</fullName>
    </submittedName>
</protein>
<comment type="caution">
    <text evidence="2">The sequence shown here is derived from an EMBL/GenBank/DDBJ whole genome shotgun (WGS) entry which is preliminary data.</text>
</comment>
<feature type="transmembrane region" description="Helical" evidence="1">
    <location>
        <begin position="36"/>
        <end position="54"/>
    </location>
</feature>
<dbReference type="Proteomes" id="UP000611723">
    <property type="component" value="Unassembled WGS sequence"/>
</dbReference>
<organism evidence="2 3">
    <name type="scientific">Marivirga aurantiaca</name>
    <dbReference type="NCBI Taxonomy" id="2802615"/>
    <lineage>
        <taxon>Bacteria</taxon>
        <taxon>Pseudomonadati</taxon>
        <taxon>Bacteroidota</taxon>
        <taxon>Cytophagia</taxon>
        <taxon>Cytophagales</taxon>
        <taxon>Marivirgaceae</taxon>
        <taxon>Marivirga</taxon>
    </lineage>
</organism>
<evidence type="ECO:0000313" key="3">
    <source>
        <dbReference type="Proteomes" id="UP000611723"/>
    </source>
</evidence>
<keyword evidence="3" id="KW-1185">Reference proteome</keyword>